<organism evidence="3 4">
    <name type="scientific">Desulfuromonas versatilis</name>
    <dbReference type="NCBI Taxonomy" id="2802975"/>
    <lineage>
        <taxon>Bacteria</taxon>
        <taxon>Pseudomonadati</taxon>
        <taxon>Thermodesulfobacteriota</taxon>
        <taxon>Desulfuromonadia</taxon>
        <taxon>Desulfuromonadales</taxon>
        <taxon>Desulfuromonadaceae</taxon>
        <taxon>Desulfuromonas</taxon>
    </lineage>
</organism>
<dbReference type="InterPro" id="IPR015854">
    <property type="entry name" value="ABC_transpr_LolD-like"/>
</dbReference>
<evidence type="ECO:0000259" key="2">
    <source>
        <dbReference type="PROSITE" id="PS50893"/>
    </source>
</evidence>
<keyword evidence="4" id="KW-1185">Reference proteome</keyword>
<reference evidence="3 4" key="1">
    <citation type="journal article" date="2016" name="C (Basel)">
        <title>Selective Growth of and Electricity Production by Marine Exoelectrogenic Bacteria in Self-Aggregated Hydrogel of Microbially Reduced Graphene Oxide.</title>
        <authorList>
            <person name="Yoshida N."/>
            <person name="Goto Y."/>
            <person name="Miyata Y."/>
        </authorList>
    </citation>
    <scope>NUCLEOTIDE SEQUENCE [LARGE SCALE GENOMIC DNA]</scope>
    <source>
        <strain evidence="3 4">NIT-T3</strain>
    </source>
</reference>
<dbReference type="EMBL" id="AP024355">
    <property type="protein sequence ID" value="BCR03844.1"/>
    <property type="molecule type" value="Genomic_DNA"/>
</dbReference>
<proteinExistence type="predicted"/>
<dbReference type="Gene3D" id="3.40.50.300">
    <property type="entry name" value="P-loop containing nucleotide triphosphate hydrolases"/>
    <property type="match status" value="1"/>
</dbReference>
<evidence type="ECO:0000256" key="1">
    <source>
        <dbReference type="SAM" id="MobiDB-lite"/>
    </source>
</evidence>
<dbReference type="Pfam" id="PF00005">
    <property type="entry name" value="ABC_tran"/>
    <property type="match status" value="1"/>
</dbReference>
<evidence type="ECO:0000313" key="3">
    <source>
        <dbReference type="EMBL" id="BCR03844.1"/>
    </source>
</evidence>
<gene>
    <name evidence="3" type="ORF">DESUT3_09130</name>
</gene>
<dbReference type="PROSITE" id="PS50893">
    <property type="entry name" value="ABC_TRANSPORTER_2"/>
    <property type="match status" value="1"/>
</dbReference>
<dbReference type="PANTHER" id="PTHR24220">
    <property type="entry name" value="IMPORT ATP-BINDING PROTEIN"/>
    <property type="match status" value="1"/>
</dbReference>
<dbReference type="Proteomes" id="UP001319827">
    <property type="component" value="Chromosome"/>
</dbReference>
<evidence type="ECO:0000313" key="4">
    <source>
        <dbReference type="Proteomes" id="UP001319827"/>
    </source>
</evidence>
<sequence>MAMNALQSESPPPPLAFEGVTTEPDPAYDVPLWELSFSLGEGELLLVMLERGQYRIPLADVALGITEPAQGRVLFLGEDWRRLGPTRGAARRGRCGRVFATQGWCAALAVNDNITLAQRHHTLRSVEQIEAEATNLARYFGLPGLPLREPGRTRPGDLGRAALARAFLGRPALLLLEEPTRHLYPEILPPLLNALRAARRRGAAVLWTTSEPRLWNEQALDPTWKGTMYGSRMQLQPGRTP</sequence>
<dbReference type="PANTHER" id="PTHR24220:SF684">
    <property type="entry name" value="FE(3+) IONS IMPORT ATP-BINDING PROTEIN FBPC"/>
    <property type="match status" value="1"/>
</dbReference>
<dbReference type="InterPro" id="IPR027417">
    <property type="entry name" value="P-loop_NTPase"/>
</dbReference>
<name>A0ABM8HTP5_9BACT</name>
<dbReference type="SUPFAM" id="SSF52540">
    <property type="entry name" value="P-loop containing nucleoside triphosphate hydrolases"/>
    <property type="match status" value="1"/>
</dbReference>
<protein>
    <recommendedName>
        <fullName evidence="2">ABC transporter domain-containing protein</fullName>
    </recommendedName>
</protein>
<accession>A0ABM8HTP5</accession>
<reference evidence="3 4" key="2">
    <citation type="journal article" date="2021" name="Int. J. Syst. Evol. Microbiol.">
        <title>Isolation and Polyphasic Characterization of Desulfuromonas versatilis sp. Nov., an Electrogenic Bacteria Capable of Versatile Metabolism Isolated from a Graphene Oxide-Reducing Enrichment Culture.</title>
        <authorList>
            <person name="Xie L."/>
            <person name="Yoshida N."/>
            <person name="Ishii S."/>
            <person name="Meng L."/>
        </authorList>
    </citation>
    <scope>NUCLEOTIDE SEQUENCE [LARGE SCALE GENOMIC DNA]</scope>
    <source>
        <strain evidence="3 4">NIT-T3</strain>
    </source>
</reference>
<dbReference type="InterPro" id="IPR003439">
    <property type="entry name" value="ABC_transporter-like_ATP-bd"/>
</dbReference>
<feature type="region of interest" description="Disordered" evidence="1">
    <location>
        <begin position="1"/>
        <end position="21"/>
    </location>
</feature>
<feature type="domain" description="ABC transporter" evidence="2">
    <location>
        <begin position="15"/>
        <end position="236"/>
    </location>
</feature>